<reference evidence="1" key="2">
    <citation type="submission" date="2023-02" db="EMBL/GenBank/DDBJ databases">
        <authorList>
            <person name="Swenson N.G."/>
            <person name="Wegrzyn J.L."/>
            <person name="Mcevoy S.L."/>
        </authorList>
    </citation>
    <scope>NUCLEOTIDE SEQUENCE</scope>
    <source>
        <strain evidence="1">91603</strain>
        <tissue evidence="1">Leaf</tissue>
    </source>
</reference>
<organism evidence="1 2">
    <name type="scientific">Acer negundo</name>
    <name type="common">Box elder</name>
    <dbReference type="NCBI Taxonomy" id="4023"/>
    <lineage>
        <taxon>Eukaryota</taxon>
        <taxon>Viridiplantae</taxon>
        <taxon>Streptophyta</taxon>
        <taxon>Embryophyta</taxon>
        <taxon>Tracheophyta</taxon>
        <taxon>Spermatophyta</taxon>
        <taxon>Magnoliopsida</taxon>
        <taxon>eudicotyledons</taxon>
        <taxon>Gunneridae</taxon>
        <taxon>Pentapetalae</taxon>
        <taxon>rosids</taxon>
        <taxon>malvids</taxon>
        <taxon>Sapindales</taxon>
        <taxon>Sapindaceae</taxon>
        <taxon>Hippocastanoideae</taxon>
        <taxon>Acereae</taxon>
        <taxon>Acer</taxon>
    </lineage>
</organism>
<keyword evidence="2" id="KW-1185">Reference proteome</keyword>
<dbReference type="EMBL" id="JAJSOW010000108">
    <property type="protein sequence ID" value="KAI9152779.1"/>
    <property type="molecule type" value="Genomic_DNA"/>
</dbReference>
<gene>
    <name evidence="1" type="ORF">LWI28_001055</name>
</gene>
<accession>A0AAD5NER4</accession>
<dbReference type="AlphaFoldDB" id="A0AAD5NER4"/>
<protein>
    <submittedName>
        <fullName evidence="1">Uncharacterized protein</fullName>
    </submittedName>
</protein>
<name>A0AAD5NER4_ACENE</name>
<reference evidence="1" key="1">
    <citation type="journal article" date="2022" name="Plant J.">
        <title>Strategies of tolerance reflected in two North American maple genomes.</title>
        <authorList>
            <person name="McEvoy S.L."/>
            <person name="Sezen U.U."/>
            <person name="Trouern-Trend A."/>
            <person name="McMahon S.M."/>
            <person name="Schaberg P.G."/>
            <person name="Yang J."/>
            <person name="Wegrzyn J.L."/>
            <person name="Swenson N.G."/>
        </authorList>
    </citation>
    <scope>NUCLEOTIDE SEQUENCE</scope>
    <source>
        <strain evidence="1">91603</strain>
    </source>
</reference>
<sequence length="118" mass="12517">MKASGGRDVNAKEGVVGSVGNSVEKVHLVCNSFNEGVVGSCVGKSGEPLVKGGASMIWCLEGKEFDKPRMCKAVVLVVEIKLQAHTSSFQAMVMGKISTFSGALASILVRRRYIENNV</sequence>
<evidence type="ECO:0000313" key="2">
    <source>
        <dbReference type="Proteomes" id="UP001064489"/>
    </source>
</evidence>
<comment type="caution">
    <text evidence="1">The sequence shown here is derived from an EMBL/GenBank/DDBJ whole genome shotgun (WGS) entry which is preliminary data.</text>
</comment>
<proteinExistence type="predicted"/>
<dbReference type="Proteomes" id="UP001064489">
    <property type="component" value="Chromosome 11"/>
</dbReference>
<evidence type="ECO:0000313" key="1">
    <source>
        <dbReference type="EMBL" id="KAI9152779.1"/>
    </source>
</evidence>